<comment type="caution">
    <text evidence="1">The sequence shown here is derived from an EMBL/GenBank/DDBJ whole genome shotgun (WGS) entry which is preliminary data.</text>
</comment>
<evidence type="ECO:0000313" key="2">
    <source>
        <dbReference type="Proteomes" id="UP000789920"/>
    </source>
</evidence>
<feature type="non-terminal residue" evidence="1">
    <location>
        <position position="58"/>
    </location>
</feature>
<name>A0ACA9S8D2_9GLOM</name>
<gene>
    <name evidence="1" type="ORF">RPERSI_LOCUS27801</name>
</gene>
<keyword evidence="2" id="KW-1185">Reference proteome</keyword>
<proteinExistence type="predicted"/>
<evidence type="ECO:0000313" key="1">
    <source>
        <dbReference type="EMBL" id="CAG8830404.1"/>
    </source>
</evidence>
<dbReference type="Proteomes" id="UP000789920">
    <property type="component" value="Unassembled WGS sequence"/>
</dbReference>
<protein>
    <submittedName>
        <fullName evidence="1">20267_t:CDS:1</fullName>
    </submittedName>
</protein>
<feature type="non-terminal residue" evidence="1">
    <location>
        <position position="1"/>
    </location>
</feature>
<sequence>VLYLAPGQEFELETSWYIVLFLASEWGFELETGNGYTINFEFSTRWDLDLRLGNNMLS</sequence>
<dbReference type="EMBL" id="CAJVQC010099089">
    <property type="protein sequence ID" value="CAG8830404.1"/>
    <property type="molecule type" value="Genomic_DNA"/>
</dbReference>
<organism evidence="1 2">
    <name type="scientific">Racocetra persica</name>
    <dbReference type="NCBI Taxonomy" id="160502"/>
    <lineage>
        <taxon>Eukaryota</taxon>
        <taxon>Fungi</taxon>
        <taxon>Fungi incertae sedis</taxon>
        <taxon>Mucoromycota</taxon>
        <taxon>Glomeromycotina</taxon>
        <taxon>Glomeromycetes</taxon>
        <taxon>Diversisporales</taxon>
        <taxon>Gigasporaceae</taxon>
        <taxon>Racocetra</taxon>
    </lineage>
</organism>
<reference evidence="1" key="1">
    <citation type="submission" date="2021-06" db="EMBL/GenBank/DDBJ databases">
        <authorList>
            <person name="Kallberg Y."/>
            <person name="Tangrot J."/>
            <person name="Rosling A."/>
        </authorList>
    </citation>
    <scope>NUCLEOTIDE SEQUENCE</scope>
    <source>
        <strain evidence="1">MA461A</strain>
    </source>
</reference>
<accession>A0ACA9S8D2</accession>